<gene>
    <name evidence="4" type="ORF">EKN56_14010</name>
</gene>
<name>A0A411WMN4_9GAMM</name>
<dbReference type="AlphaFoldDB" id="A0A411WMN4"/>
<dbReference type="EMBL" id="CP034752">
    <property type="protein sequence ID" value="QBH97417.1"/>
    <property type="molecule type" value="Genomic_DNA"/>
</dbReference>
<dbReference type="InterPro" id="IPR001867">
    <property type="entry name" value="OmpR/PhoB-type_DNA-bd"/>
</dbReference>
<sequence length="367" mass="42597">MELFIVLMIKHLLKRNNYSFTSLYQITYSITYLKHNLKRLDFIQMNVTNTHCFIDGWLIDFQQGSINHRETKEVKRLGEYQLKLLDVLAQHAGTVLSREQLTNLVWENRVIGNNSLPNAIHALRSALDDNGKHQRIIKTIPKKGYLLEKEYCQYETCEIINEEAPFDTDIKDTELIEYQSAEHQTGTEIIAEEAYLVDDFKQEEIPAKTRKVTAILAKKQKYLFAIAAIILIALISNKILLSSPKPISPPDGMSVLRDQVQPYDHIILHHVTKKSTPNQQEPYSVPERLKESLNKINQHLSNSKTIIHAYYRATDAMLHYTFSIQSACESKELSMNIFHWRVNSQKLNTLVYRETERKLNELVTCHS</sequence>
<evidence type="ECO:0000313" key="4">
    <source>
        <dbReference type="EMBL" id="QBH97417.1"/>
    </source>
</evidence>
<evidence type="ECO:0000256" key="2">
    <source>
        <dbReference type="PROSITE-ProRule" id="PRU01091"/>
    </source>
</evidence>
<dbReference type="OrthoDB" id="799930at2"/>
<dbReference type="PROSITE" id="PS51755">
    <property type="entry name" value="OMPR_PHOB"/>
    <property type="match status" value="1"/>
</dbReference>
<keyword evidence="1 2" id="KW-0238">DNA-binding</keyword>
<accession>A0A411WMN4</accession>
<dbReference type="InterPro" id="IPR036388">
    <property type="entry name" value="WH-like_DNA-bd_sf"/>
</dbReference>
<feature type="DNA-binding region" description="OmpR/PhoB-type" evidence="2">
    <location>
        <begin position="48"/>
        <end position="149"/>
    </location>
</feature>
<proteinExistence type="predicted"/>
<dbReference type="Pfam" id="PF00486">
    <property type="entry name" value="Trans_reg_C"/>
    <property type="match status" value="1"/>
</dbReference>
<dbReference type="GO" id="GO:0003677">
    <property type="term" value="F:DNA binding"/>
    <property type="evidence" value="ECO:0007669"/>
    <property type="project" value="UniProtKB-UniRule"/>
</dbReference>
<dbReference type="CDD" id="cd00383">
    <property type="entry name" value="trans_reg_C"/>
    <property type="match status" value="1"/>
</dbReference>
<organism evidence="4 5">
    <name type="scientific">Limnobaculum zhutongyuii</name>
    <dbReference type="NCBI Taxonomy" id="2498113"/>
    <lineage>
        <taxon>Bacteria</taxon>
        <taxon>Pseudomonadati</taxon>
        <taxon>Pseudomonadota</taxon>
        <taxon>Gammaproteobacteria</taxon>
        <taxon>Enterobacterales</taxon>
        <taxon>Budviciaceae</taxon>
        <taxon>Limnobaculum</taxon>
    </lineage>
</organism>
<dbReference type="GO" id="GO:0006355">
    <property type="term" value="P:regulation of DNA-templated transcription"/>
    <property type="evidence" value="ECO:0007669"/>
    <property type="project" value="InterPro"/>
</dbReference>
<keyword evidence="5" id="KW-1185">Reference proteome</keyword>
<dbReference type="SUPFAM" id="SSF46894">
    <property type="entry name" value="C-terminal effector domain of the bipartite response regulators"/>
    <property type="match status" value="1"/>
</dbReference>
<reference evidence="4 5" key="1">
    <citation type="submission" date="2019-03" db="EMBL/GenBank/DDBJ databases">
        <title>Pragia sp. nov. isolated from the gut tract of Carduelis flavirostris.</title>
        <authorList>
            <person name="Ge Y."/>
        </authorList>
    </citation>
    <scope>NUCLEOTIDE SEQUENCE [LARGE SCALE GENOMIC DNA]</scope>
    <source>
        <strain evidence="4 5">CF-458</strain>
    </source>
</reference>
<dbReference type="SMART" id="SM00862">
    <property type="entry name" value="Trans_reg_C"/>
    <property type="match status" value="1"/>
</dbReference>
<dbReference type="GO" id="GO:0000160">
    <property type="term" value="P:phosphorelay signal transduction system"/>
    <property type="evidence" value="ECO:0007669"/>
    <property type="project" value="InterPro"/>
</dbReference>
<evidence type="ECO:0000313" key="5">
    <source>
        <dbReference type="Proteomes" id="UP000293154"/>
    </source>
</evidence>
<dbReference type="InterPro" id="IPR016032">
    <property type="entry name" value="Sig_transdc_resp-reg_C-effctor"/>
</dbReference>
<protein>
    <submittedName>
        <fullName evidence="4">Transcriptional regulator</fullName>
    </submittedName>
</protein>
<evidence type="ECO:0000256" key="1">
    <source>
        <dbReference type="ARBA" id="ARBA00023125"/>
    </source>
</evidence>
<dbReference type="Gene3D" id="1.10.10.10">
    <property type="entry name" value="Winged helix-like DNA-binding domain superfamily/Winged helix DNA-binding domain"/>
    <property type="match status" value="1"/>
</dbReference>
<evidence type="ECO:0000259" key="3">
    <source>
        <dbReference type="PROSITE" id="PS51755"/>
    </source>
</evidence>
<dbReference type="Proteomes" id="UP000293154">
    <property type="component" value="Chromosome"/>
</dbReference>
<feature type="domain" description="OmpR/PhoB-type" evidence="3">
    <location>
        <begin position="48"/>
        <end position="149"/>
    </location>
</feature>
<dbReference type="KEGG" id="prag:EKN56_14010"/>